<dbReference type="EMBL" id="CP001229">
    <property type="protein sequence ID" value="ACN99582.1"/>
    <property type="molecule type" value="Genomic_DNA"/>
</dbReference>
<dbReference type="OrthoDB" id="9789797at2"/>
<evidence type="ECO:0000313" key="15">
    <source>
        <dbReference type="Proteomes" id="UP000001369"/>
    </source>
</evidence>
<sequence length="394" mass="45779">MVYLVRLFYNLILTFLIIFFVPLWYFLNVRKGYKVGLLERFLLKTKKLDYQPVWIHCASTGEIKTALPIIDYIKSKEKVLLTVFSPRAYNFAVNNLKDMTVVFLPFDFGFLIKRFLKVYNPKLLIVEEAEFWFNLIYHSSKKIPVISINTKLPKNVNNIYYREILKRFSFFIVRTEEDKQPLKKVVAEDKIAVCGNLKLLSQVNLKDVKLDKKGKKVILAGSTHYPEEEILIKVFQKIKETLPNTCLIIAPRHVERVKEIIQTIKKYNLSFDLRSKTLALDNDVYIVDTLGELSSLYKYGDVVFVGGTFSKVGGHNIFEPILTGKKVIIGKNYFKIKDLVIQGEKLGAVVVVEDENQLKDAILELLKNSDLKVDISKIQIDIYNCYKKEIDRWI</sequence>
<proteinExistence type="inferred from homology"/>
<keyword evidence="6 11" id="KW-0808">Transferase</keyword>
<comment type="catalytic activity">
    <reaction evidence="8 11">
        <text>lipid IVA (E. coli) + CMP-3-deoxy-beta-D-manno-octulosonate = alpha-Kdo-(2-&gt;6)-lipid IVA (E. coli) + CMP + H(+)</text>
        <dbReference type="Rhea" id="RHEA:28066"/>
        <dbReference type="ChEBI" id="CHEBI:15378"/>
        <dbReference type="ChEBI" id="CHEBI:58603"/>
        <dbReference type="ChEBI" id="CHEBI:60364"/>
        <dbReference type="ChEBI" id="CHEBI:60377"/>
        <dbReference type="ChEBI" id="CHEBI:85987"/>
        <dbReference type="EC" id="2.4.99.12"/>
    </reaction>
</comment>
<dbReference type="UniPathway" id="UPA00958"/>
<protein>
    <recommendedName>
        <fullName evidence="4 11">3-deoxy-D-manno-octulosonic acid transferase</fullName>
        <shortName evidence="11">Kdo transferase</shortName>
        <ecNumber evidence="3 11">2.4.99.12</ecNumber>
    </recommendedName>
    <alternativeName>
        <fullName evidence="7 11">Lipid IV(A) 3-deoxy-D-manno-octulosonic acid transferase</fullName>
    </alternativeName>
</protein>
<dbReference type="Gene3D" id="3.40.50.2000">
    <property type="entry name" value="Glycogen Phosphorylase B"/>
    <property type="match status" value="1"/>
</dbReference>
<dbReference type="PANTHER" id="PTHR42755:SF1">
    <property type="entry name" value="3-DEOXY-D-MANNO-OCTULOSONIC ACID TRANSFERASE, MITOCHONDRIAL-RELATED"/>
    <property type="match status" value="1"/>
</dbReference>
<evidence type="ECO:0000256" key="2">
    <source>
        <dbReference type="ARBA" id="ARBA00004713"/>
    </source>
</evidence>
<evidence type="ECO:0000313" key="14">
    <source>
        <dbReference type="EMBL" id="ACN99582.1"/>
    </source>
</evidence>
<dbReference type="Proteomes" id="UP000001369">
    <property type="component" value="Chromosome"/>
</dbReference>
<dbReference type="GO" id="GO:0005886">
    <property type="term" value="C:plasma membrane"/>
    <property type="evidence" value="ECO:0007669"/>
    <property type="project" value="UniProtKB-SubCell"/>
</dbReference>
<evidence type="ECO:0000256" key="9">
    <source>
        <dbReference type="PIRSR" id="PIRSR639901-1"/>
    </source>
</evidence>
<comment type="function">
    <text evidence="11">Involved in lipopolysaccharide (LPS) biosynthesis. Catalyzes the transfer of 3-deoxy-D-manno-octulosonate (Kdo) residue(s) from CMP-Kdo to lipid IV(A), the tetraacyldisaccharide-1,4'-bisphosphate precursor of lipid A.</text>
</comment>
<dbReference type="STRING" id="204536.SULAZ_0601"/>
<dbReference type="Gene3D" id="3.40.50.11720">
    <property type="entry name" value="3-Deoxy-D-manno-octulosonic-acid transferase, N-terminal domain"/>
    <property type="match status" value="1"/>
</dbReference>
<evidence type="ECO:0000259" key="12">
    <source>
        <dbReference type="Pfam" id="PF00534"/>
    </source>
</evidence>
<dbReference type="InterPro" id="IPR039901">
    <property type="entry name" value="Kdotransferase"/>
</dbReference>
<dbReference type="EC" id="2.4.99.12" evidence="3 11"/>
<evidence type="ECO:0000256" key="11">
    <source>
        <dbReference type="RuleBase" id="RU365103"/>
    </source>
</evidence>
<keyword evidence="5" id="KW-0997">Cell inner membrane</keyword>
<evidence type="ECO:0000256" key="3">
    <source>
        <dbReference type="ARBA" id="ARBA00012621"/>
    </source>
</evidence>
<comment type="pathway">
    <text evidence="2 11">Bacterial outer membrane biogenesis; LPS core biosynthesis.</text>
</comment>
<feature type="domain" description="3-deoxy-D-manno-octulosonic-acid transferase N-terminal" evidence="13">
    <location>
        <begin position="38"/>
        <end position="199"/>
    </location>
</feature>
<dbReference type="RefSeq" id="WP_012674894.1">
    <property type="nucleotide sequence ID" value="NC_012438.1"/>
</dbReference>
<keyword evidence="11" id="KW-0472">Membrane</keyword>
<dbReference type="Pfam" id="PF00534">
    <property type="entry name" value="Glycos_transf_1"/>
    <property type="match status" value="1"/>
</dbReference>
<accession>C1DU00</accession>
<dbReference type="HOGENOM" id="CLU_036146_2_0_0"/>
<organism evidence="14 15">
    <name type="scientific">Sulfurihydrogenibium azorense (strain DSM 15241 / OCM 825 / Az-Fu1)</name>
    <dbReference type="NCBI Taxonomy" id="204536"/>
    <lineage>
        <taxon>Bacteria</taxon>
        <taxon>Pseudomonadati</taxon>
        <taxon>Aquificota</taxon>
        <taxon>Aquificia</taxon>
        <taxon>Aquificales</taxon>
        <taxon>Hydrogenothermaceae</taxon>
        <taxon>Sulfurihydrogenibium</taxon>
    </lineage>
</organism>
<dbReference type="InterPro" id="IPR038107">
    <property type="entry name" value="Glycos_transf_N_sf"/>
</dbReference>
<keyword evidence="11" id="KW-0812">Transmembrane</keyword>
<name>C1DU00_SULAA</name>
<comment type="subcellular location">
    <subcellularLocation>
        <location evidence="1">Cell envelope</location>
    </subcellularLocation>
    <subcellularLocation>
        <location evidence="11">Cell membrane</location>
    </subcellularLocation>
</comment>
<evidence type="ECO:0000256" key="10">
    <source>
        <dbReference type="PIRSR" id="PIRSR639901-2"/>
    </source>
</evidence>
<evidence type="ECO:0000256" key="6">
    <source>
        <dbReference type="ARBA" id="ARBA00022679"/>
    </source>
</evidence>
<keyword evidence="15" id="KW-1185">Reference proteome</keyword>
<dbReference type="SUPFAM" id="SSF53756">
    <property type="entry name" value="UDP-Glycosyltransferase/glycogen phosphorylase"/>
    <property type="match status" value="1"/>
</dbReference>
<feature type="active site" description="Proton acceptor" evidence="9">
    <location>
        <position position="62"/>
    </location>
</feature>
<dbReference type="InterPro" id="IPR001296">
    <property type="entry name" value="Glyco_trans_1"/>
</dbReference>
<evidence type="ECO:0000256" key="5">
    <source>
        <dbReference type="ARBA" id="ARBA00022519"/>
    </source>
</evidence>
<feature type="site" description="Transition state stabilizer" evidence="10">
    <location>
        <position position="198"/>
    </location>
</feature>
<keyword evidence="11" id="KW-1133">Transmembrane helix</keyword>
<feature type="domain" description="Glycosyl transferase family 1" evidence="12">
    <location>
        <begin position="229"/>
        <end position="377"/>
    </location>
</feature>
<dbReference type="Pfam" id="PF04413">
    <property type="entry name" value="Glycos_transf_N"/>
    <property type="match status" value="1"/>
</dbReference>
<dbReference type="GO" id="GO:0043842">
    <property type="term" value="F:Kdo transferase activity"/>
    <property type="evidence" value="ECO:0007669"/>
    <property type="project" value="UniProtKB-EC"/>
</dbReference>
<reference evidence="14 15" key="1">
    <citation type="journal article" date="2009" name="J. Bacteriol.">
        <title>Complete and draft genome sequences of six members of the Aquificales.</title>
        <authorList>
            <person name="Reysenbach A.L."/>
            <person name="Hamamura N."/>
            <person name="Podar M."/>
            <person name="Griffiths E."/>
            <person name="Ferreira S."/>
            <person name="Hochstein R."/>
            <person name="Heidelberg J."/>
            <person name="Johnson J."/>
            <person name="Mead D."/>
            <person name="Pohorille A."/>
            <person name="Sarmiento M."/>
            <person name="Schweighofer K."/>
            <person name="Seshadri R."/>
            <person name="Voytek M.A."/>
        </authorList>
    </citation>
    <scope>NUCLEOTIDE SEQUENCE [LARGE SCALE GENOMIC DNA]</scope>
    <source>
        <strain evidence="15">Az-Fu1 / DSM 15241 / OCM 825</strain>
    </source>
</reference>
<evidence type="ECO:0000256" key="8">
    <source>
        <dbReference type="ARBA" id="ARBA00049183"/>
    </source>
</evidence>
<feature type="transmembrane region" description="Helical" evidence="11">
    <location>
        <begin position="7"/>
        <end position="27"/>
    </location>
</feature>
<evidence type="ECO:0000256" key="4">
    <source>
        <dbReference type="ARBA" id="ARBA00019077"/>
    </source>
</evidence>
<evidence type="ECO:0000256" key="7">
    <source>
        <dbReference type="ARBA" id="ARBA00031445"/>
    </source>
</evidence>
<keyword evidence="11" id="KW-1003">Cell membrane</keyword>
<dbReference type="KEGG" id="saf:SULAZ_0601"/>
<dbReference type="CAZy" id="GT30">
    <property type="family name" value="Glycosyltransferase Family 30"/>
</dbReference>
<keyword evidence="11" id="KW-0448">Lipopolysaccharide biosynthesis</keyword>
<dbReference type="PANTHER" id="PTHR42755">
    <property type="entry name" value="3-DEOXY-MANNO-OCTULOSONATE CYTIDYLYLTRANSFERASE"/>
    <property type="match status" value="1"/>
</dbReference>
<gene>
    <name evidence="14" type="ordered locus">SULAZ_0601</name>
</gene>
<dbReference type="GO" id="GO:0030313">
    <property type="term" value="C:cell envelope"/>
    <property type="evidence" value="ECO:0007669"/>
    <property type="project" value="UniProtKB-SubCell"/>
</dbReference>
<dbReference type="AlphaFoldDB" id="C1DU00"/>
<dbReference type="GO" id="GO:0009245">
    <property type="term" value="P:lipid A biosynthetic process"/>
    <property type="evidence" value="ECO:0007669"/>
    <property type="project" value="TreeGrafter"/>
</dbReference>
<evidence type="ECO:0000259" key="13">
    <source>
        <dbReference type="Pfam" id="PF04413"/>
    </source>
</evidence>
<dbReference type="InterPro" id="IPR007507">
    <property type="entry name" value="Glycos_transf_N"/>
</dbReference>
<dbReference type="eggNOG" id="COG1519">
    <property type="taxonomic scope" value="Bacteria"/>
</dbReference>
<feature type="site" description="Transition state stabilizer" evidence="10">
    <location>
        <position position="128"/>
    </location>
</feature>
<evidence type="ECO:0000256" key="1">
    <source>
        <dbReference type="ARBA" id="ARBA00004196"/>
    </source>
</evidence>
<comment type="similarity">
    <text evidence="11">Belongs to the glycosyltransferase group 1 family.</text>
</comment>
<dbReference type="GO" id="GO:0009244">
    <property type="term" value="P:lipopolysaccharide core region biosynthetic process"/>
    <property type="evidence" value="ECO:0007669"/>
    <property type="project" value="UniProtKB-UniRule"/>
</dbReference>